<accession>A0AAE0TLJ5</accession>
<gene>
    <name evidence="1" type="ORF">CHS0354_042154</name>
</gene>
<reference evidence="1" key="2">
    <citation type="journal article" date="2021" name="Genome Biol. Evol.">
        <title>Developing a high-quality reference genome for a parasitic bivalve with doubly uniparental inheritance (Bivalvia: Unionida).</title>
        <authorList>
            <person name="Smith C.H."/>
        </authorList>
    </citation>
    <scope>NUCLEOTIDE SEQUENCE</scope>
    <source>
        <strain evidence="1">CHS0354</strain>
        <tissue evidence="1">Mantle</tissue>
    </source>
</reference>
<comment type="caution">
    <text evidence="1">The sequence shown here is derived from an EMBL/GenBank/DDBJ whole genome shotgun (WGS) entry which is preliminary data.</text>
</comment>
<proteinExistence type="predicted"/>
<reference evidence="1" key="1">
    <citation type="journal article" date="2021" name="Genome Biol. Evol.">
        <title>A High-Quality Reference Genome for a Parasitic Bivalve with Doubly Uniparental Inheritance (Bivalvia: Unionida).</title>
        <authorList>
            <person name="Smith C.H."/>
        </authorList>
    </citation>
    <scope>NUCLEOTIDE SEQUENCE</scope>
    <source>
        <strain evidence="1">CHS0354</strain>
    </source>
</reference>
<name>A0AAE0TLJ5_9BIVA</name>
<evidence type="ECO:0000313" key="1">
    <source>
        <dbReference type="EMBL" id="KAK3612636.1"/>
    </source>
</evidence>
<protein>
    <submittedName>
        <fullName evidence="1">Uncharacterized protein</fullName>
    </submittedName>
</protein>
<dbReference type="Proteomes" id="UP001195483">
    <property type="component" value="Unassembled WGS sequence"/>
</dbReference>
<sequence length="175" mass="19724">MIEIRSCEPFDQQLRQANDVINNIVEALRFAVNKLFIIQQGQELRSYINAIEIVSSKAVSIKSDVEIYQTLIEQLKKTPAKKEKPIGGLNSLRDILEKVLKTSVLYNYEAEQGVTVFDIATAIGKTILTIAHYIANIMTSLVARCSKGAAPTRVIINDSINDKIKEVYRFCQLFM</sequence>
<keyword evidence="2" id="KW-1185">Reference proteome</keyword>
<reference evidence="1" key="3">
    <citation type="submission" date="2023-05" db="EMBL/GenBank/DDBJ databases">
        <authorList>
            <person name="Smith C.H."/>
        </authorList>
    </citation>
    <scope>NUCLEOTIDE SEQUENCE</scope>
    <source>
        <strain evidence="1">CHS0354</strain>
        <tissue evidence="1">Mantle</tissue>
    </source>
</reference>
<dbReference type="EMBL" id="JAEAOA010002353">
    <property type="protein sequence ID" value="KAK3612636.1"/>
    <property type="molecule type" value="Genomic_DNA"/>
</dbReference>
<organism evidence="1 2">
    <name type="scientific">Potamilus streckersoni</name>
    <dbReference type="NCBI Taxonomy" id="2493646"/>
    <lineage>
        <taxon>Eukaryota</taxon>
        <taxon>Metazoa</taxon>
        <taxon>Spiralia</taxon>
        <taxon>Lophotrochozoa</taxon>
        <taxon>Mollusca</taxon>
        <taxon>Bivalvia</taxon>
        <taxon>Autobranchia</taxon>
        <taxon>Heteroconchia</taxon>
        <taxon>Palaeoheterodonta</taxon>
        <taxon>Unionida</taxon>
        <taxon>Unionoidea</taxon>
        <taxon>Unionidae</taxon>
        <taxon>Ambleminae</taxon>
        <taxon>Lampsilini</taxon>
        <taxon>Potamilus</taxon>
    </lineage>
</organism>
<evidence type="ECO:0000313" key="2">
    <source>
        <dbReference type="Proteomes" id="UP001195483"/>
    </source>
</evidence>
<dbReference type="AlphaFoldDB" id="A0AAE0TLJ5"/>